<dbReference type="EMBL" id="JAACXV010014526">
    <property type="protein sequence ID" value="KAF7266583.1"/>
    <property type="molecule type" value="Genomic_DNA"/>
</dbReference>
<proteinExistence type="predicted"/>
<comment type="caution">
    <text evidence="1">The sequence shown here is derived from an EMBL/GenBank/DDBJ whole genome shotgun (WGS) entry which is preliminary data.</text>
</comment>
<accession>A0A834HS78</accession>
<dbReference type="Proteomes" id="UP000625711">
    <property type="component" value="Unassembled WGS sequence"/>
</dbReference>
<protein>
    <submittedName>
        <fullName evidence="1">Uncharacterized protein</fullName>
    </submittedName>
</protein>
<evidence type="ECO:0000313" key="2">
    <source>
        <dbReference type="Proteomes" id="UP000625711"/>
    </source>
</evidence>
<organism evidence="1 2">
    <name type="scientific">Rhynchophorus ferrugineus</name>
    <name type="common">Red palm weevil</name>
    <name type="synonym">Curculio ferrugineus</name>
    <dbReference type="NCBI Taxonomy" id="354439"/>
    <lineage>
        <taxon>Eukaryota</taxon>
        <taxon>Metazoa</taxon>
        <taxon>Ecdysozoa</taxon>
        <taxon>Arthropoda</taxon>
        <taxon>Hexapoda</taxon>
        <taxon>Insecta</taxon>
        <taxon>Pterygota</taxon>
        <taxon>Neoptera</taxon>
        <taxon>Endopterygota</taxon>
        <taxon>Coleoptera</taxon>
        <taxon>Polyphaga</taxon>
        <taxon>Cucujiformia</taxon>
        <taxon>Curculionidae</taxon>
        <taxon>Dryophthorinae</taxon>
        <taxon>Rhynchophorus</taxon>
    </lineage>
</organism>
<reference evidence="1" key="1">
    <citation type="submission" date="2020-08" db="EMBL/GenBank/DDBJ databases">
        <title>Genome sequencing and assembly of the red palm weevil Rhynchophorus ferrugineus.</title>
        <authorList>
            <person name="Dias G.B."/>
            <person name="Bergman C.M."/>
            <person name="Manee M."/>
        </authorList>
    </citation>
    <scope>NUCLEOTIDE SEQUENCE</scope>
    <source>
        <strain evidence="1">AA-2017</strain>
        <tissue evidence="1">Whole larva</tissue>
    </source>
</reference>
<name>A0A834HS78_RHYFE</name>
<gene>
    <name evidence="1" type="ORF">GWI33_020090</name>
</gene>
<dbReference type="AlphaFoldDB" id="A0A834HS78"/>
<evidence type="ECO:0000313" key="1">
    <source>
        <dbReference type="EMBL" id="KAF7266583.1"/>
    </source>
</evidence>
<sequence length="78" mass="8854">MQGDIITHVLTCSLRRIDGRGNVGHGVLKVRVTALSNLLLADEVNQRIFKFRAHSLELLLSFCQLIHHRISIINCTYD</sequence>
<keyword evidence="2" id="KW-1185">Reference proteome</keyword>